<feature type="transmembrane region" description="Helical" evidence="6">
    <location>
        <begin position="320"/>
        <end position="341"/>
    </location>
</feature>
<feature type="transmembrane region" description="Helical" evidence="6">
    <location>
        <begin position="260"/>
        <end position="281"/>
    </location>
</feature>
<keyword evidence="2" id="KW-0813">Transport</keyword>
<keyword evidence="5 6" id="KW-0472">Membrane</keyword>
<dbReference type="GO" id="GO:0022857">
    <property type="term" value="F:transmembrane transporter activity"/>
    <property type="evidence" value="ECO:0007669"/>
    <property type="project" value="InterPro"/>
</dbReference>
<dbReference type="EMBL" id="KB933306">
    <property type="protein sequence ID" value="EON96974.1"/>
    <property type="molecule type" value="Genomic_DNA"/>
</dbReference>
<dbReference type="InterPro" id="IPR036259">
    <property type="entry name" value="MFS_trans_sf"/>
</dbReference>
<dbReference type="SUPFAM" id="SSF103473">
    <property type="entry name" value="MFS general substrate transporter"/>
    <property type="match status" value="1"/>
</dbReference>
<feature type="transmembrane region" description="Helical" evidence="6">
    <location>
        <begin position="381"/>
        <end position="402"/>
    </location>
</feature>
<proteinExistence type="predicted"/>
<feature type="transmembrane region" description="Helical" evidence="6">
    <location>
        <begin position="288"/>
        <end position="308"/>
    </location>
</feature>
<sequence length="456" mass="50803">MGVSPVTSQDAAVASENKIAVAQDVLVDEQQVEKTYHHKLDADDALAFVQAHGITAITPEEDKRILRKIDRFLMPLMLITYTLNFMDKNALSNSANYDLREDNRLVGNQYSWASGSVFYLSYWFMGNAVGQVLGGIIGYGVGHINSSLEVGNWIWYFIIFGSVTIVYGIVLFFVIPDNPMSARWLSERDRALALERVRENRTGIMNHHWKWYQFRECLLDPQVWFLVIIQFLTNVPSGGVASFGNIVIKGFGYSAINTTLLQMPLGVIQGITILVGGAVCSRFNNSRWIVMAVTQIPSLIGAVLLYTLPSSNKGGRLGSYYIIQTHSIISIMSWSMATANLSGTTKKATASAMLFIAFCTGQVAAPQLFVSSEAPRYATAFKAAFSCFALLIVLPPLLVLYLRWENQKRDRTYGHVDPNAAQPVETIVATGDPAAQPDEFFDLTDREQKAKFRYVW</sequence>
<evidence type="ECO:0000313" key="7">
    <source>
        <dbReference type="EMBL" id="EON96974.1"/>
    </source>
</evidence>
<keyword evidence="3 6" id="KW-0812">Transmembrane</keyword>
<evidence type="ECO:0000256" key="1">
    <source>
        <dbReference type="ARBA" id="ARBA00004141"/>
    </source>
</evidence>
<feature type="transmembrane region" description="Helical" evidence="6">
    <location>
        <begin position="223"/>
        <end position="248"/>
    </location>
</feature>
<feature type="transmembrane region" description="Helical" evidence="6">
    <location>
        <begin position="153"/>
        <end position="175"/>
    </location>
</feature>
<dbReference type="eggNOG" id="KOG2533">
    <property type="taxonomic scope" value="Eukaryota"/>
</dbReference>
<dbReference type="Gene3D" id="1.20.1250.20">
    <property type="entry name" value="MFS general substrate transporter like domains"/>
    <property type="match status" value="1"/>
</dbReference>
<evidence type="ECO:0000256" key="2">
    <source>
        <dbReference type="ARBA" id="ARBA00022448"/>
    </source>
</evidence>
<dbReference type="InterPro" id="IPR011701">
    <property type="entry name" value="MFS"/>
</dbReference>
<comment type="subcellular location">
    <subcellularLocation>
        <location evidence="1">Membrane</location>
        <topology evidence="1">Multi-pass membrane protein</topology>
    </subcellularLocation>
</comment>
<name>R8BCE3_PHAM7</name>
<evidence type="ECO:0000256" key="6">
    <source>
        <dbReference type="SAM" id="Phobius"/>
    </source>
</evidence>
<dbReference type="PANTHER" id="PTHR43791:SF10">
    <property type="entry name" value="MAJOR FACILITATOR SUPERFAMILY (MFS) PROFILE DOMAIN-CONTAINING PROTEIN"/>
    <property type="match status" value="1"/>
</dbReference>
<organism evidence="7 8">
    <name type="scientific">Phaeoacremonium minimum (strain UCR-PA7)</name>
    <name type="common">Esca disease fungus</name>
    <name type="synonym">Togninia minima</name>
    <dbReference type="NCBI Taxonomy" id="1286976"/>
    <lineage>
        <taxon>Eukaryota</taxon>
        <taxon>Fungi</taxon>
        <taxon>Dikarya</taxon>
        <taxon>Ascomycota</taxon>
        <taxon>Pezizomycotina</taxon>
        <taxon>Sordariomycetes</taxon>
        <taxon>Sordariomycetidae</taxon>
        <taxon>Togniniales</taxon>
        <taxon>Togniniaceae</taxon>
        <taxon>Phaeoacremonium</taxon>
    </lineage>
</organism>
<dbReference type="GeneID" id="19328277"/>
<feature type="transmembrane region" description="Helical" evidence="6">
    <location>
        <begin position="348"/>
        <end position="369"/>
    </location>
</feature>
<dbReference type="KEGG" id="tmn:UCRPA7_7510"/>
<dbReference type="HOGENOM" id="CLU_001265_0_5_1"/>
<keyword evidence="8" id="KW-1185">Reference proteome</keyword>
<dbReference type="Proteomes" id="UP000014074">
    <property type="component" value="Unassembled WGS sequence"/>
</dbReference>
<feature type="transmembrane region" description="Helical" evidence="6">
    <location>
        <begin position="117"/>
        <end position="141"/>
    </location>
</feature>
<dbReference type="OrthoDB" id="6730379at2759"/>
<gene>
    <name evidence="7" type="ORF">UCRPA7_7510</name>
</gene>
<evidence type="ECO:0000256" key="3">
    <source>
        <dbReference type="ARBA" id="ARBA00022692"/>
    </source>
</evidence>
<evidence type="ECO:0000256" key="5">
    <source>
        <dbReference type="ARBA" id="ARBA00023136"/>
    </source>
</evidence>
<protein>
    <submittedName>
        <fullName evidence="7">Putative allantoate permease protein</fullName>
    </submittedName>
</protein>
<reference evidence="8" key="1">
    <citation type="journal article" date="2013" name="Genome Announc.">
        <title>Draft genome sequence of the ascomycete Phaeoacremonium aleophilum strain UCR-PA7, a causal agent of the esca disease complex in grapevines.</title>
        <authorList>
            <person name="Blanco-Ulate B."/>
            <person name="Rolshausen P."/>
            <person name="Cantu D."/>
        </authorList>
    </citation>
    <scope>NUCLEOTIDE SEQUENCE [LARGE SCALE GENOMIC DNA]</scope>
    <source>
        <strain evidence="8">UCR-PA7</strain>
    </source>
</reference>
<dbReference type="RefSeq" id="XP_007918231.1">
    <property type="nucleotide sequence ID" value="XM_007920040.1"/>
</dbReference>
<dbReference type="PANTHER" id="PTHR43791">
    <property type="entry name" value="PERMEASE-RELATED"/>
    <property type="match status" value="1"/>
</dbReference>
<dbReference type="GO" id="GO:0016020">
    <property type="term" value="C:membrane"/>
    <property type="evidence" value="ECO:0007669"/>
    <property type="project" value="UniProtKB-SubCell"/>
</dbReference>
<dbReference type="AlphaFoldDB" id="R8BCE3"/>
<evidence type="ECO:0000313" key="8">
    <source>
        <dbReference type="Proteomes" id="UP000014074"/>
    </source>
</evidence>
<evidence type="ECO:0000256" key="4">
    <source>
        <dbReference type="ARBA" id="ARBA00022989"/>
    </source>
</evidence>
<dbReference type="Pfam" id="PF07690">
    <property type="entry name" value="MFS_1"/>
    <property type="match status" value="1"/>
</dbReference>
<accession>R8BCE3</accession>
<keyword evidence="4 6" id="KW-1133">Transmembrane helix</keyword>